<sequence length="359" mass="38967">MTTANGQKLNIGVIGAGSISGAHFGAYAGNEDAVLVAVCDKNEARARAAADKYGAQRIYTDYHELLADPGIDAVSICTWNNTHAEIAIAALEAGKHVLCEKPLCKTVEEAERVQAAVEASGKLLQVGFVRRYASSVEVLKRFIDAGDLGEIYYAKATCLRRLGNPGGWFSDKERSGGGPLIDLGVHIIDICWYLMGRPKVKSVSGNTYRKLGNRAHIKNLSFYKAADYDAEKNDVEDLANAVIRFENGASLMVDVSFTLHAQKDELSVKLYGDQGGAEVEPALIVMGEKHNTIVNMTPQIDNPTFNFEDAFGREITHFVNSCLGRTETLSPVQDGVEVTRMLCAIYESAATGKEIHFGE</sequence>
<feature type="domain" description="Gfo/Idh/MocA-like oxidoreductase N-terminal" evidence="2">
    <location>
        <begin position="9"/>
        <end position="128"/>
    </location>
</feature>
<reference evidence="4 5" key="1">
    <citation type="submission" date="2018-06" db="EMBL/GenBank/DDBJ databases">
        <title>Paenibacillus montanisoli sp. nov., isolated from mountain area soil.</title>
        <authorList>
            <person name="Wu M."/>
        </authorList>
    </citation>
    <scope>NUCLEOTIDE SEQUENCE [LARGE SCALE GENOMIC DNA]</scope>
    <source>
        <strain evidence="4 5">RA17</strain>
    </source>
</reference>
<dbReference type="Gene3D" id="3.30.360.10">
    <property type="entry name" value="Dihydrodipicolinate Reductase, domain 2"/>
    <property type="match status" value="1"/>
</dbReference>
<evidence type="ECO:0000259" key="2">
    <source>
        <dbReference type="Pfam" id="PF01408"/>
    </source>
</evidence>
<name>A0A328TVL1_9BACL</name>
<evidence type="ECO:0000256" key="1">
    <source>
        <dbReference type="ARBA" id="ARBA00010928"/>
    </source>
</evidence>
<dbReference type="Pfam" id="PF01408">
    <property type="entry name" value="GFO_IDH_MocA"/>
    <property type="match status" value="1"/>
</dbReference>
<dbReference type="PANTHER" id="PTHR43249">
    <property type="entry name" value="UDP-N-ACETYL-2-AMINO-2-DEOXY-D-GLUCURONATE OXIDASE"/>
    <property type="match status" value="1"/>
</dbReference>
<evidence type="ECO:0000259" key="3">
    <source>
        <dbReference type="Pfam" id="PF02894"/>
    </source>
</evidence>
<dbReference type="EMBL" id="QLUW01000004">
    <property type="protein sequence ID" value="RAP74548.1"/>
    <property type="molecule type" value="Genomic_DNA"/>
</dbReference>
<evidence type="ECO:0000313" key="4">
    <source>
        <dbReference type="EMBL" id="RAP74548.1"/>
    </source>
</evidence>
<organism evidence="4 5">
    <name type="scientific">Paenibacillus montanisoli</name>
    <dbReference type="NCBI Taxonomy" id="2081970"/>
    <lineage>
        <taxon>Bacteria</taxon>
        <taxon>Bacillati</taxon>
        <taxon>Bacillota</taxon>
        <taxon>Bacilli</taxon>
        <taxon>Bacillales</taxon>
        <taxon>Paenibacillaceae</taxon>
        <taxon>Paenibacillus</taxon>
    </lineage>
</organism>
<dbReference type="Proteomes" id="UP000249260">
    <property type="component" value="Unassembled WGS sequence"/>
</dbReference>
<dbReference type="InterPro" id="IPR036291">
    <property type="entry name" value="NAD(P)-bd_dom_sf"/>
</dbReference>
<comment type="caution">
    <text evidence="4">The sequence shown here is derived from an EMBL/GenBank/DDBJ whole genome shotgun (WGS) entry which is preliminary data.</text>
</comment>
<gene>
    <name evidence="4" type="ORF">DL346_21025</name>
</gene>
<dbReference type="InterPro" id="IPR052515">
    <property type="entry name" value="Gfo/Idh/MocA_Oxidoreductase"/>
</dbReference>
<dbReference type="AlphaFoldDB" id="A0A328TVL1"/>
<feature type="domain" description="Gfo/Idh/MocA-like oxidoreductase C-terminal" evidence="3">
    <location>
        <begin position="140"/>
        <end position="355"/>
    </location>
</feature>
<dbReference type="PANTHER" id="PTHR43249:SF1">
    <property type="entry name" value="D-GLUCOSIDE 3-DEHYDROGENASE"/>
    <property type="match status" value="1"/>
</dbReference>
<protein>
    <submittedName>
        <fullName evidence="4">Gfo/Idh/MocA family oxidoreductase</fullName>
    </submittedName>
</protein>
<accession>A0A328TVL1</accession>
<comment type="similarity">
    <text evidence="1">Belongs to the Gfo/Idh/MocA family.</text>
</comment>
<dbReference type="SUPFAM" id="SSF55347">
    <property type="entry name" value="Glyceraldehyde-3-phosphate dehydrogenase-like, C-terminal domain"/>
    <property type="match status" value="1"/>
</dbReference>
<dbReference type="InterPro" id="IPR004104">
    <property type="entry name" value="Gfo/Idh/MocA-like_OxRdtase_C"/>
</dbReference>
<dbReference type="InterPro" id="IPR000683">
    <property type="entry name" value="Gfo/Idh/MocA-like_OxRdtase_N"/>
</dbReference>
<dbReference type="GO" id="GO:0000166">
    <property type="term" value="F:nucleotide binding"/>
    <property type="evidence" value="ECO:0007669"/>
    <property type="project" value="InterPro"/>
</dbReference>
<dbReference type="Gene3D" id="3.40.50.720">
    <property type="entry name" value="NAD(P)-binding Rossmann-like Domain"/>
    <property type="match status" value="1"/>
</dbReference>
<dbReference type="RefSeq" id="WP_112884337.1">
    <property type="nucleotide sequence ID" value="NZ_QLUW01000004.1"/>
</dbReference>
<dbReference type="Pfam" id="PF02894">
    <property type="entry name" value="GFO_IDH_MocA_C"/>
    <property type="match status" value="1"/>
</dbReference>
<proteinExistence type="inferred from homology"/>
<keyword evidence="5" id="KW-1185">Reference proteome</keyword>
<dbReference type="OrthoDB" id="9815825at2"/>
<dbReference type="SUPFAM" id="SSF51735">
    <property type="entry name" value="NAD(P)-binding Rossmann-fold domains"/>
    <property type="match status" value="1"/>
</dbReference>
<evidence type="ECO:0000313" key="5">
    <source>
        <dbReference type="Proteomes" id="UP000249260"/>
    </source>
</evidence>